<dbReference type="Gene3D" id="1.20.1250.20">
    <property type="entry name" value="MFS general substrate transporter like domains"/>
    <property type="match status" value="2"/>
</dbReference>
<dbReference type="GO" id="GO:0016020">
    <property type="term" value="C:membrane"/>
    <property type="evidence" value="ECO:0007669"/>
    <property type="project" value="UniProtKB-SubCell"/>
</dbReference>
<protein>
    <recommendedName>
        <fullName evidence="8">Major facilitator superfamily (MFS) profile domain-containing protein</fullName>
    </recommendedName>
</protein>
<name>A0ABD1FFR8_HYPHA</name>
<organism evidence="9 10">
    <name type="scientific">Hypothenemus hampei</name>
    <name type="common">Coffee berry borer</name>
    <dbReference type="NCBI Taxonomy" id="57062"/>
    <lineage>
        <taxon>Eukaryota</taxon>
        <taxon>Metazoa</taxon>
        <taxon>Ecdysozoa</taxon>
        <taxon>Arthropoda</taxon>
        <taxon>Hexapoda</taxon>
        <taxon>Insecta</taxon>
        <taxon>Pterygota</taxon>
        <taxon>Neoptera</taxon>
        <taxon>Endopterygota</taxon>
        <taxon>Coleoptera</taxon>
        <taxon>Polyphaga</taxon>
        <taxon>Cucujiformia</taxon>
        <taxon>Curculionidae</taxon>
        <taxon>Scolytinae</taxon>
        <taxon>Hypothenemus</taxon>
    </lineage>
</organism>
<dbReference type="InterPro" id="IPR036259">
    <property type="entry name" value="MFS_trans_sf"/>
</dbReference>
<dbReference type="PROSITE" id="PS50850">
    <property type="entry name" value="MFS"/>
    <property type="match status" value="1"/>
</dbReference>
<evidence type="ECO:0000256" key="3">
    <source>
        <dbReference type="ARBA" id="ARBA00022692"/>
    </source>
</evidence>
<feature type="transmembrane region" description="Helical" evidence="7">
    <location>
        <begin position="341"/>
        <end position="361"/>
    </location>
</feature>
<dbReference type="FunFam" id="1.20.1250.20:FF:000003">
    <property type="entry name" value="Solute carrier family 17 member 3"/>
    <property type="match status" value="1"/>
</dbReference>
<feature type="transmembrane region" description="Helical" evidence="7">
    <location>
        <begin position="265"/>
        <end position="285"/>
    </location>
</feature>
<proteinExistence type="predicted"/>
<keyword evidence="6 7" id="KW-0472">Membrane</keyword>
<evidence type="ECO:0000256" key="2">
    <source>
        <dbReference type="ARBA" id="ARBA00022448"/>
    </source>
</evidence>
<feature type="transmembrane region" description="Helical" evidence="7">
    <location>
        <begin position="12"/>
        <end position="38"/>
    </location>
</feature>
<gene>
    <name evidence="9" type="ORF">ABEB36_001772</name>
</gene>
<evidence type="ECO:0000313" key="10">
    <source>
        <dbReference type="Proteomes" id="UP001566132"/>
    </source>
</evidence>
<dbReference type="SUPFAM" id="SSF103473">
    <property type="entry name" value="MFS general substrate transporter"/>
    <property type="match status" value="1"/>
</dbReference>
<feature type="transmembrane region" description="Helical" evidence="7">
    <location>
        <begin position="115"/>
        <end position="133"/>
    </location>
</feature>
<dbReference type="AlphaFoldDB" id="A0ABD1FFR8"/>
<sequence length="490" mass="54072">MTVMCMPVRVLIWIMLFTSTMFLYVLRTNISIILLAMVEPETSTNISRNSSMECSYNGGNYTISNEQDHSFKNGTKYKWDSKLQGIILGAYFWGFVISNIPGAVIAERYGSRKSVAISFALSAVLTLLSPFWASVHPYLLIGSRMLIGLLGGICYPAVHCLISKWAPPTEKGKFISATLGSSLGTVLTWPLLGNIIEYVDWNWAFYISGILVALWTVLWSCLVYDSPDQHPWIQENERNYITTSLSGTICSPKKIPPYKSICSSLPVWALCVAQFGNLWGLFFLMTAGPKFMSTVLNFDIGHTGFLAALPYLTRMIAGFIFGSIGDFLLQKNIMSKTSLRKYFIIVSHIIPGLLLILQAFTGCNVTWIVTLIVLSLTFNGASTITNLANSQDLAPNFAGSLYGIANCIGSTTGFISPMVVGYLTAEHNGLSEWHLIFFIGAAVYIGCGIIFIIFGSGEIQTWNYPDDAVKKQNISGFKNHAFDSCGEEKI</sequence>
<reference evidence="9 10" key="1">
    <citation type="submission" date="2024-05" db="EMBL/GenBank/DDBJ databases">
        <title>Genetic variation in Jamaican populations of the coffee berry borer (Hypothenemus hampei).</title>
        <authorList>
            <person name="Errbii M."/>
            <person name="Myrie A."/>
        </authorList>
    </citation>
    <scope>NUCLEOTIDE SEQUENCE [LARGE SCALE GENOMIC DNA]</scope>
    <source>
        <strain evidence="9">JA-Hopewell-2020-01-JO</strain>
        <tissue evidence="9">Whole body</tissue>
    </source>
</reference>
<keyword evidence="2" id="KW-0813">Transport</keyword>
<keyword evidence="5 7" id="KW-1133">Transmembrane helix</keyword>
<feature type="transmembrane region" description="Helical" evidence="7">
    <location>
        <begin position="204"/>
        <end position="224"/>
    </location>
</feature>
<evidence type="ECO:0000259" key="8">
    <source>
        <dbReference type="PROSITE" id="PS50850"/>
    </source>
</evidence>
<keyword evidence="3 7" id="KW-0812">Transmembrane</keyword>
<feature type="transmembrane region" description="Helical" evidence="7">
    <location>
        <begin position="86"/>
        <end position="106"/>
    </location>
</feature>
<comment type="subcellular location">
    <subcellularLocation>
        <location evidence="1">Membrane</location>
        <topology evidence="1">Multi-pass membrane protein</topology>
    </subcellularLocation>
</comment>
<dbReference type="InterPro" id="IPR020846">
    <property type="entry name" value="MFS_dom"/>
</dbReference>
<feature type="transmembrane region" description="Helical" evidence="7">
    <location>
        <begin position="174"/>
        <end position="192"/>
    </location>
</feature>
<dbReference type="PANTHER" id="PTHR11662:SF336">
    <property type="entry name" value="LP19554P"/>
    <property type="match status" value="1"/>
</dbReference>
<dbReference type="GO" id="GO:0015293">
    <property type="term" value="F:symporter activity"/>
    <property type="evidence" value="ECO:0007669"/>
    <property type="project" value="UniProtKB-KW"/>
</dbReference>
<feature type="transmembrane region" description="Helical" evidence="7">
    <location>
        <begin position="139"/>
        <end position="162"/>
    </location>
</feature>
<evidence type="ECO:0000256" key="1">
    <source>
        <dbReference type="ARBA" id="ARBA00004141"/>
    </source>
</evidence>
<evidence type="ECO:0000256" key="7">
    <source>
        <dbReference type="SAM" id="Phobius"/>
    </source>
</evidence>
<evidence type="ECO:0000256" key="5">
    <source>
        <dbReference type="ARBA" id="ARBA00022989"/>
    </source>
</evidence>
<evidence type="ECO:0000256" key="4">
    <source>
        <dbReference type="ARBA" id="ARBA00022847"/>
    </source>
</evidence>
<dbReference type="InterPro" id="IPR011701">
    <property type="entry name" value="MFS"/>
</dbReference>
<feature type="transmembrane region" description="Helical" evidence="7">
    <location>
        <begin position="367"/>
        <end position="388"/>
    </location>
</feature>
<dbReference type="EMBL" id="JBDJPC010000001">
    <property type="protein sequence ID" value="KAL1518097.1"/>
    <property type="molecule type" value="Genomic_DNA"/>
</dbReference>
<feature type="transmembrane region" description="Helical" evidence="7">
    <location>
        <begin position="435"/>
        <end position="454"/>
    </location>
</feature>
<evidence type="ECO:0000256" key="6">
    <source>
        <dbReference type="ARBA" id="ARBA00023136"/>
    </source>
</evidence>
<accession>A0ABD1FFR8</accession>
<keyword evidence="4" id="KW-0769">Symport</keyword>
<dbReference type="Pfam" id="PF07690">
    <property type="entry name" value="MFS_1"/>
    <property type="match status" value="1"/>
</dbReference>
<keyword evidence="10" id="KW-1185">Reference proteome</keyword>
<feature type="domain" description="Major facilitator superfamily (MFS) profile" evidence="8">
    <location>
        <begin position="15"/>
        <end position="458"/>
    </location>
</feature>
<dbReference type="Proteomes" id="UP001566132">
    <property type="component" value="Unassembled WGS sequence"/>
</dbReference>
<comment type="caution">
    <text evidence="9">The sequence shown here is derived from an EMBL/GenBank/DDBJ whole genome shotgun (WGS) entry which is preliminary data.</text>
</comment>
<evidence type="ECO:0000313" key="9">
    <source>
        <dbReference type="EMBL" id="KAL1518097.1"/>
    </source>
</evidence>
<dbReference type="InterPro" id="IPR050382">
    <property type="entry name" value="MFS_Na/Anion_cotransporter"/>
</dbReference>
<dbReference type="PANTHER" id="PTHR11662">
    <property type="entry name" value="SOLUTE CARRIER FAMILY 17"/>
    <property type="match status" value="1"/>
</dbReference>
<feature type="transmembrane region" description="Helical" evidence="7">
    <location>
        <begin position="305"/>
        <end position="329"/>
    </location>
</feature>
<feature type="transmembrane region" description="Helical" evidence="7">
    <location>
        <begin position="400"/>
        <end position="423"/>
    </location>
</feature>